<dbReference type="InterPro" id="IPR052071">
    <property type="entry name" value="SCUB_EGF-like_domain"/>
</dbReference>
<evidence type="ECO:0000259" key="1">
    <source>
        <dbReference type="Pfam" id="PF07699"/>
    </source>
</evidence>
<dbReference type="GO" id="GO:0009986">
    <property type="term" value="C:cell surface"/>
    <property type="evidence" value="ECO:0007669"/>
    <property type="project" value="TreeGrafter"/>
</dbReference>
<organism evidence="2 3">
    <name type="scientific">Tetradesmus obliquus</name>
    <name type="common">Green alga</name>
    <name type="synonym">Acutodesmus obliquus</name>
    <dbReference type="NCBI Taxonomy" id="3088"/>
    <lineage>
        <taxon>Eukaryota</taxon>
        <taxon>Viridiplantae</taxon>
        <taxon>Chlorophyta</taxon>
        <taxon>core chlorophytes</taxon>
        <taxon>Chlorophyceae</taxon>
        <taxon>CS clade</taxon>
        <taxon>Sphaeropleales</taxon>
        <taxon>Scenedesmaceae</taxon>
        <taxon>Tetradesmus</taxon>
    </lineage>
</organism>
<feature type="domain" description="Tyrosine-protein kinase ephrin type A/B receptor-like" evidence="1">
    <location>
        <begin position="246"/>
        <end position="282"/>
    </location>
</feature>
<dbReference type="InterPro" id="IPR011641">
    <property type="entry name" value="Tyr-kin_ephrin_A/B_rcpt-like"/>
</dbReference>
<evidence type="ECO:0000313" key="3">
    <source>
        <dbReference type="Proteomes" id="UP000256970"/>
    </source>
</evidence>
<gene>
    <name evidence="2" type="ORF">BQ4739_LOCUS8617</name>
</gene>
<keyword evidence="3" id="KW-1185">Reference proteome</keyword>
<feature type="domain" description="Tyrosine-protein kinase ephrin type A/B receptor-like" evidence="1">
    <location>
        <begin position="129"/>
        <end position="175"/>
    </location>
</feature>
<dbReference type="PANTHER" id="PTHR24046">
    <property type="entry name" value="SIGNAL PEPTIDE, CUB AND EGF-LIKE DOMAIN-CONTAINING"/>
    <property type="match status" value="1"/>
</dbReference>
<dbReference type="GO" id="GO:0005615">
    <property type="term" value="C:extracellular space"/>
    <property type="evidence" value="ECO:0007669"/>
    <property type="project" value="TreeGrafter"/>
</dbReference>
<name>A0A383VTT6_TETOB</name>
<dbReference type="Pfam" id="PF07699">
    <property type="entry name" value="Ephrin_rec_like"/>
    <property type="match status" value="3"/>
</dbReference>
<dbReference type="PANTHER" id="PTHR24046:SF5">
    <property type="entry name" value="EGF-LIKE DOMAIN-CONTAINING PROTEIN"/>
    <property type="match status" value="1"/>
</dbReference>
<dbReference type="EMBL" id="FNXT01000847">
    <property type="protein sequence ID" value="SZX68249.1"/>
    <property type="molecule type" value="Genomic_DNA"/>
</dbReference>
<dbReference type="AlphaFoldDB" id="A0A383VTT6"/>
<reference evidence="2 3" key="1">
    <citation type="submission" date="2016-10" db="EMBL/GenBank/DDBJ databases">
        <authorList>
            <person name="Cai Z."/>
        </authorList>
    </citation>
    <scope>NUCLEOTIDE SEQUENCE [LARGE SCALE GENOMIC DNA]</scope>
</reference>
<dbReference type="STRING" id="3088.A0A383VTT6"/>
<dbReference type="Gene3D" id="2.10.50.10">
    <property type="entry name" value="Tumor Necrosis Factor Receptor, subunit A, domain 2"/>
    <property type="match status" value="3"/>
</dbReference>
<protein>
    <recommendedName>
        <fullName evidence="1">Tyrosine-protein kinase ephrin type A/B receptor-like domain-containing protein</fullName>
    </recommendedName>
</protein>
<feature type="domain" description="Tyrosine-protein kinase ephrin type A/B receptor-like" evidence="1">
    <location>
        <begin position="181"/>
        <end position="230"/>
    </location>
</feature>
<dbReference type="SUPFAM" id="SSF57184">
    <property type="entry name" value="Growth factor receptor domain"/>
    <property type="match status" value="2"/>
</dbReference>
<dbReference type="InterPro" id="IPR009030">
    <property type="entry name" value="Growth_fac_rcpt_cys_sf"/>
</dbReference>
<dbReference type="SMART" id="SM01411">
    <property type="entry name" value="Ephrin_rec_like"/>
    <property type="match status" value="5"/>
</dbReference>
<evidence type="ECO:0000313" key="2">
    <source>
        <dbReference type="EMBL" id="SZX68249.1"/>
    </source>
</evidence>
<sequence>MGDMHLYAADCAPGLAMDANKNCIQCSVGKYCLGGDATLNPQNKELDCPKGLQTTFAGAKSQAQCFTKPGYGRTSRTGSDGKVYVSGALCEAGRYNVGSNTAGCQQCGAGLTTATNGSTSAAACMAPPGSYLDNSSGKKCQKGTFSTDFNLNSTCDACPDGITTIGDGSTSAAACSLAQKGFYINPDNAAEALECPLDTYQDQEAAVNACTPCRNGWRTQETGAIGDAACLAPPGFELKDGATNITACAVGSYKADWNRNPCVACGTGLITSEAGAISKDACLIPAGWGLTSAAPMVAAPCEKNMYGEAEDRVAAANARCTPCPARMFTLDTIEDRTRNENEYYTSEAACLKKLKQ</sequence>
<accession>A0A383VTT6</accession>
<proteinExistence type="predicted"/>
<dbReference type="Proteomes" id="UP000256970">
    <property type="component" value="Unassembled WGS sequence"/>
</dbReference>
<dbReference type="GO" id="GO:0007165">
    <property type="term" value="P:signal transduction"/>
    <property type="evidence" value="ECO:0007669"/>
    <property type="project" value="TreeGrafter"/>
</dbReference>